<dbReference type="EMBL" id="JAQNDO010000001">
    <property type="protein sequence ID" value="MDC0746443.1"/>
    <property type="molecule type" value="Genomic_DNA"/>
</dbReference>
<proteinExistence type="predicted"/>
<sequence>MHAHVERARAAAYEEASRENNGDKARDADNVAARDHATFAAIEAAGPARAPATTVCFRCGTAVPTARMTYGLNGQLMCVACSATYDDRAERRKIEGSTAAGFLLGFFLSVFGLMIVKFVRKKPAEQDGVWIGLIAGSIVIYIPLFFFLTAKLALK</sequence>
<feature type="transmembrane region" description="Helical" evidence="1">
    <location>
        <begin position="128"/>
        <end position="150"/>
    </location>
</feature>
<accession>A0ABT5EXB3</accession>
<organism evidence="2 3">
    <name type="scientific">Polyangium mundeleinium</name>
    <dbReference type="NCBI Taxonomy" id="2995306"/>
    <lineage>
        <taxon>Bacteria</taxon>
        <taxon>Pseudomonadati</taxon>
        <taxon>Myxococcota</taxon>
        <taxon>Polyangia</taxon>
        <taxon>Polyangiales</taxon>
        <taxon>Polyangiaceae</taxon>
        <taxon>Polyangium</taxon>
    </lineage>
</organism>
<evidence type="ECO:0000313" key="3">
    <source>
        <dbReference type="Proteomes" id="UP001221411"/>
    </source>
</evidence>
<keyword evidence="1" id="KW-0812">Transmembrane</keyword>
<name>A0ABT5EXB3_9BACT</name>
<gene>
    <name evidence="2" type="ORF">POL67_34265</name>
</gene>
<dbReference type="Proteomes" id="UP001221411">
    <property type="component" value="Unassembled WGS sequence"/>
</dbReference>
<keyword evidence="1" id="KW-1133">Transmembrane helix</keyword>
<evidence type="ECO:0000256" key="1">
    <source>
        <dbReference type="SAM" id="Phobius"/>
    </source>
</evidence>
<keyword evidence="3" id="KW-1185">Reference proteome</keyword>
<feature type="transmembrane region" description="Helical" evidence="1">
    <location>
        <begin position="98"/>
        <end position="116"/>
    </location>
</feature>
<dbReference type="RefSeq" id="WP_271924824.1">
    <property type="nucleotide sequence ID" value="NZ_JAQNDO010000001.1"/>
</dbReference>
<evidence type="ECO:0008006" key="4">
    <source>
        <dbReference type="Google" id="ProtNLM"/>
    </source>
</evidence>
<evidence type="ECO:0000313" key="2">
    <source>
        <dbReference type="EMBL" id="MDC0746443.1"/>
    </source>
</evidence>
<protein>
    <recommendedName>
        <fullName evidence="4">Transmembrane protein</fullName>
    </recommendedName>
</protein>
<reference evidence="2 3" key="1">
    <citation type="submission" date="2022-11" db="EMBL/GenBank/DDBJ databases">
        <title>Minimal conservation of predation-associated metabolite biosynthetic gene clusters underscores biosynthetic potential of Myxococcota including descriptions for ten novel species: Archangium lansinium sp. nov., Myxococcus landrumus sp. nov., Nannocystis bai.</title>
        <authorList>
            <person name="Ahearne A."/>
            <person name="Stevens C."/>
            <person name="Dowd S."/>
        </authorList>
    </citation>
    <scope>NUCLEOTIDE SEQUENCE [LARGE SCALE GENOMIC DNA]</scope>
    <source>
        <strain evidence="2 3">RJM3</strain>
    </source>
</reference>
<keyword evidence="1" id="KW-0472">Membrane</keyword>
<comment type="caution">
    <text evidence="2">The sequence shown here is derived from an EMBL/GenBank/DDBJ whole genome shotgun (WGS) entry which is preliminary data.</text>
</comment>